<organism evidence="2 3">
    <name type="scientific">Jannaschia pohangensis</name>
    <dbReference type="NCBI Taxonomy" id="390807"/>
    <lineage>
        <taxon>Bacteria</taxon>
        <taxon>Pseudomonadati</taxon>
        <taxon>Pseudomonadota</taxon>
        <taxon>Alphaproteobacteria</taxon>
        <taxon>Rhodobacterales</taxon>
        <taxon>Roseobacteraceae</taxon>
        <taxon>Jannaschia</taxon>
    </lineage>
</organism>
<accession>A0A1I3U7L5</accession>
<protein>
    <recommendedName>
        <fullName evidence="1">DUF4123 domain-containing protein</fullName>
    </recommendedName>
</protein>
<evidence type="ECO:0000313" key="3">
    <source>
        <dbReference type="Proteomes" id="UP000199110"/>
    </source>
</evidence>
<gene>
    <name evidence="2" type="ORF">SAMN04488095_3661</name>
</gene>
<sequence length="446" mass="49174">MHVQADKVRARLTIRDIPDLAPLGPDADAPFVPASLAEPLFGGPQATYAVLDAATIPVLPELLAAQDLPHVCLAKDGSGDILAAVSPWLVKLEPDTPLLRALFTKGEAHMTCFWGTDAGIFLRSDAPLDKIANHLRALLKVRNTDGKMVWFRFWDPAVIAAYLSAVTDWPERIDSLFASRFLSDPTLIAVETGKARARVVVPSGARSRGLPFTLTERDLAILALPQQGRMKSELADWLLRLDPGRFRPFGPARRLAVAEHVALQGARYGFTFFEEYAHLLYRMTYLGGWFHLAPDFAPFTEALSPVRPARMPEMSADFPREYARLMPSEEERTAILTRLAQAARNPRGRFNRAAPEELRALTAIAEGLLPKGAGPEAARSETRAALPDADIHGRALFYLLRLTCGPHPHGDPLYPAIREKGLATSATDVNLDTAADFYLRRLQRLI</sequence>
<dbReference type="RefSeq" id="WP_092784463.1">
    <property type="nucleotide sequence ID" value="NZ_FORA01000007.1"/>
</dbReference>
<dbReference type="Pfam" id="PF13503">
    <property type="entry name" value="DUF4123"/>
    <property type="match status" value="1"/>
</dbReference>
<dbReference type="EMBL" id="FORA01000007">
    <property type="protein sequence ID" value="SFJ79000.1"/>
    <property type="molecule type" value="Genomic_DNA"/>
</dbReference>
<reference evidence="2 3" key="1">
    <citation type="submission" date="2016-10" db="EMBL/GenBank/DDBJ databases">
        <authorList>
            <person name="de Groot N.N."/>
        </authorList>
    </citation>
    <scope>NUCLEOTIDE SEQUENCE [LARGE SCALE GENOMIC DNA]</scope>
    <source>
        <strain evidence="2 3">DSM 19073</strain>
    </source>
</reference>
<dbReference type="AlphaFoldDB" id="A0A1I3U7L5"/>
<evidence type="ECO:0000259" key="1">
    <source>
        <dbReference type="Pfam" id="PF13503"/>
    </source>
</evidence>
<dbReference type="OrthoDB" id="6431152at2"/>
<keyword evidence="3" id="KW-1185">Reference proteome</keyword>
<proteinExistence type="predicted"/>
<name>A0A1I3U7L5_9RHOB</name>
<dbReference type="InterPro" id="IPR025391">
    <property type="entry name" value="DUF4123"/>
</dbReference>
<dbReference type="Proteomes" id="UP000199110">
    <property type="component" value="Unassembled WGS sequence"/>
</dbReference>
<evidence type="ECO:0000313" key="2">
    <source>
        <dbReference type="EMBL" id="SFJ79000.1"/>
    </source>
</evidence>
<feature type="domain" description="DUF4123" evidence="1">
    <location>
        <begin position="48"/>
        <end position="168"/>
    </location>
</feature>
<dbReference type="STRING" id="390807.SAMN04488095_3661"/>